<evidence type="ECO:0000313" key="5">
    <source>
        <dbReference type="EMBL" id="OVA08001.1"/>
    </source>
</evidence>
<dbReference type="InterPro" id="IPR036779">
    <property type="entry name" value="LysM_dom_sf"/>
</dbReference>
<dbReference type="SMART" id="SM00257">
    <property type="entry name" value="LysM"/>
    <property type="match status" value="1"/>
</dbReference>
<dbReference type="AlphaFoldDB" id="A0A200QBY5"/>
<protein>
    <submittedName>
        <fullName evidence="5">Peptidoglycan-binding lysin domain</fullName>
    </submittedName>
</protein>
<accession>A0A200QBY5</accession>
<gene>
    <name evidence="5" type="ORF">BVC80_1433g52</name>
</gene>
<dbReference type="STRING" id="56857.A0A200QBY5"/>
<evidence type="ECO:0000256" key="3">
    <source>
        <dbReference type="SAM" id="SignalP"/>
    </source>
</evidence>
<dbReference type="PANTHER" id="PTHR34997">
    <property type="entry name" value="AM15"/>
    <property type="match status" value="1"/>
</dbReference>
<dbReference type="SUPFAM" id="SSF54106">
    <property type="entry name" value="LysM domain"/>
    <property type="match status" value="1"/>
</dbReference>
<keyword evidence="3" id="KW-0732">Signal</keyword>
<feature type="domain" description="LysM" evidence="4">
    <location>
        <begin position="52"/>
        <end position="96"/>
    </location>
</feature>
<dbReference type="InterPro" id="IPR018392">
    <property type="entry name" value="LysM"/>
</dbReference>
<dbReference type="InParanoid" id="A0A200QBY5"/>
<keyword evidence="1" id="KW-0147">Chitin-binding</keyword>
<dbReference type="Pfam" id="PF01476">
    <property type="entry name" value="LysM"/>
    <property type="match status" value="1"/>
</dbReference>
<dbReference type="OMA" id="MAYNKAS"/>
<dbReference type="OrthoDB" id="1921017at2759"/>
<evidence type="ECO:0000256" key="1">
    <source>
        <dbReference type="ARBA" id="ARBA00022669"/>
    </source>
</evidence>
<dbReference type="Proteomes" id="UP000195402">
    <property type="component" value="Unassembled WGS sequence"/>
</dbReference>
<keyword evidence="6" id="KW-1185">Reference proteome</keyword>
<evidence type="ECO:0000313" key="6">
    <source>
        <dbReference type="Proteomes" id="UP000195402"/>
    </source>
</evidence>
<dbReference type="PANTHER" id="PTHR34997:SF1">
    <property type="entry name" value="PEPTIDOGLYCAN-BINDING LYSIN DOMAIN"/>
    <property type="match status" value="1"/>
</dbReference>
<dbReference type="Gene3D" id="3.10.350.10">
    <property type="entry name" value="LysM domain"/>
    <property type="match status" value="1"/>
</dbReference>
<evidence type="ECO:0000259" key="4">
    <source>
        <dbReference type="PROSITE" id="PS51782"/>
    </source>
</evidence>
<dbReference type="InterPro" id="IPR052210">
    <property type="entry name" value="LysM1-like"/>
</dbReference>
<organism evidence="5 6">
    <name type="scientific">Macleaya cordata</name>
    <name type="common">Five-seeded plume-poppy</name>
    <name type="synonym">Bocconia cordata</name>
    <dbReference type="NCBI Taxonomy" id="56857"/>
    <lineage>
        <taxon>Eukaryota</taxon>
        <taxon>Viridiplantae</taxon>
        <taxon>Streptophyta</taxon>
        <taxon>Embryophyta</taxon>
        <taxon>Tracheophyta</taxon>
        <taxon>Spermatophyta</taxon>
        <taxon>Magnoliopsida</taxon>
        <taxon>Ranunculales</taxon>
        <taxon>Papaveraceae</taxon>
        <taxon>Papaveroideae</taxon>
        <taxon>Macleaya</taxon>
    </lineage>
</organism>
<feature type="signal peptide" evidence="3">
    <location>
        <begin position="1"/>
        <end position="33"/>
    </location>
</feature>
<dbReference type="EMBL" id="MVGT01002390">
    <property type="protein sequence ID" value="OVA08001.1"/>
    <property type="molecule type" value="Genomic_DNA"/>
</dbReference>
<proteinExistence type="predicted"/>
<dbReference type="PROSITE" id="PS51782">
    <property type="entry name" value="LYSM"/>
    <property type="match status" value="1"/>
</dbReference>
<dbReference type="CDD" id="cd00118">
    <property type="entry name" value="LysM"/>
    <property type="match status" value="1"/>
</dbReference>
<name>A0A200QBY5_MACCD</name>
<feature type="chain" id="PRO_5012555321" evidence="3">
    <location>
        <begin position="34"/>
        <end position="101"/>
    </location>
</feature>
<keyword evidence="2" id="KW-0843">Virulence</keyword>
<reference evidence="5 6" key="1">
    <citation type="journal article" date="2017" name="Mol. Plant">
        <title>The Genome of Medicinal Plant Macleaya cordata Provides New Insights into Benzylisoquinoline Alkaloids Metabolism.</title>
        <authorList>
            <person name="Liu X."/>
            <person name="Liu Y."/>
            <person name="Huang P."/>
            <person name="Ma Y."/>
            <person name="Qing Z."/>
            <person name="Tang Q."/>
            <person name="Cao H."/>
            <person name="Cheng P."/>
            <person name="Zheng Y."/>
            <person name="Yuan Z."/>
            <person name="Zhou Y."/>
            <person name="Liu J."/>
            <person name="Tang Z."/>
            <person name="Zhuo Y."/>
            <person name="Zhang Y."/>
            <person name="Yu L."/>
            <person name="Huang J."/>
            <person name="Yang P."/>
            <person name="Peng Q."/>
            <person name="Zhang J."/>
            <person name="Jiang W."/>
            <person name="Zhang Z."/>
            <person name="Lin K."/>
            <person name="Ro D.K."/>
            <person name="Chen X."/>
            <person name="Xiong X."/>
            <person name="Shang Y."/>
            <person name="Huang S."/>
            <person name="Zeng J."/>
        </authorList>
    </citation>
    <scope>NUCLEOTIDE SEQUENCE [LARGE SCALE GENOMIC DNA]</scope>
    <source>
        <strain evidence="6">cv. BLH2017</strain>
        <tissue evidence="5">Root</tissue>
    </source>
</reference>
<dbReference type="GO" id="GO:0008061">
    <property type="term" value="F:chitin binding"/>
    <property type="evidence" value="ECO:0007669"/>
    <property type="project" value="UniProtKB-KW"/>
</dbReference>
<evidence type="ECO:0000256" key="2">
    <source>
        <dbReference type="ARBA" id="ARBA00023026"/>
    </source>
</evidence>
<comment type="caution">
    <text evidence="5">The sequence shown here is derived from an EMBL/GenBank/DDBJ whole genome shotgun (WGS) entry which is preliminary data.</text>
</comment>
<sequence>MAKVISNKAAAMFFNFFLILSLLLILSSSMAEAGRLFGVGFGKPKSTLKCDSVFGARSGDTCFGITQMFNLTSEVFTEFNPNLVCDNLFVGQWICVAGTTN</sequence>